<dbReference type="Proteomes" id="UP000186922">
    <property type="component" value="Unassembled WGS sequence"/>
</dbReference>
<comment type="caution">
    <text evidence="1">The sequence shown here is derived from an EMBL/GenBank/DDBJ whole genome shotgun (WGS) entry which is preliminary data.</text>
</comment>
<evidence type="ECO:0000313" key="2">
    <source>
        <dbReference type="Proteomes" id="UP000186922"/>
    </source>
</evidence>
<keyword evidence="2" id="KW-1185">Reference proteome</keyword>
<proteinExistence type="predicted"/>
<sequence length="57" mass="6286">MKCTVALVQDLLLEGDIPVGGTSNDPEIHSNLNTHPDIRIANYEMNCKANKTISNLY</sequence>
<gene>
    <name evidence="1" type="primary">RvY_18290-1</name>
    <name evidence="1" type="synonym">RvY_18290.1</name>
    <name evidence="1" type="ORF">RvY_18290</name>
</gene>
<dbReference type="AlphaFoldDB" id="A0A1D1W564"/>
<protein>
    <submittedName>
        <fullName evidence="1">Uncharacterized protein</fullName>
    </submittedName>
</protein>
<accession>A0A1D1W564</accession>
<dbReference type="EMBL" id="BDGG01000018">
    <property type="protein sequence ID" value="GAV08625.1"/>
    <property type="molecule type" value="Genomic_DNA"/>
</dbReference>
<name>A0A1D1W564_RAMVA</name>
<evidence type="ECO:0000313" key="1">
    <source>
        <dbReference type="EMBL" id="GAV08625.1"/>
    </source>
</evidence>
<reference evidence="1 2" key="1">
    <citation type="journal article" date="2016" name="Nat. Commun.">
        <title>Extremotolerant tardigrade genome and improved radiotolerance of human cultured cells by tardigrade-unique protein.</title>
        <authorList>
            <person name="Hashimoto T."/>
            <person name="Horikawa D.D."/>
            <person name="Saito Y."/>
            <person name="Kuwahara H."/>
            <person name="Kozuka-Hata H."/>
            <person name="Shin-I T."/>
            <person name="Minakuchi Y."/>
            <person name="Ohishi K."/>
            <person name="Motoyama A."/>
            <person name="Aizu T."/>
            <person name="Enomoto A."/>
            <person name="Kondo K."/>
            <person name="Tanaka S."/>
            <person name="Hara Y."/>
            <person name="Koshikawa S."/>
            <person name="Sagara H."/>
            <person name="Miura T."/>
            <person name="Yokobori S."/>
            <person name="Miyagawa K."/>
            <person name="Suzuki Y."/>
            <person name="Kubo T."/>
            <person name="Oyama M."/>
            <person name="Kohara Y."/>
            <person name="Fujiyama A."/>
            <person name="Arakawa K."/>
            <person name="Katayama T."/>
            <person name="Toyoda A."/>
            <person name="Kunieda T."/>
        </authorList>
    </citation>
    <scope>NUCLEOTIDE SEQUENCE [LARGE SCALE GENOMIC DNA]</scope>
    <source>
        <strain evidence="1 2">YOKOZUNA-1</strain>
    </source>
</reference>
<organism evidence="1 2">
    <name type="scientific">Ramazzottius varieornatus</name>
    <name type="common">Water bear</name>
    <name type="synonym">Tardigrade</name>
    <dbReference type="NCBI Taxonomy" id="947166"/>
    <lineage>
        <taxon>Eukaryota</taxon>
        <taxon>Metazoa</taxon>
        <taxon>Ecdysozoa</taxon>
        <taxon>Tardigrada</taxon>
        <taxon>Eutardigrada</taxon>
        <taxon>Parachela</taxon>
        <taxon>Hypsibioidea</taxon>
        <taxon>Ramazzottiidae</taxon>
        <taxon>Ramazzottius</taxon>
    </lineage>
</organism>